<dbReference type="SUPFAM" id="SSF55729">
    <property type="entry name" value="Acyl-CoA N-acyltransferases (Nat)"/>
    <property type="match status" value="1"/>
</dbReference>
<dbReference type="PROSITE" id="PS51186">
    <property type="entry name" value="GNAT"/>
    <property type="match status" value="1"/>
</dbReference>
<organism evidence="4 5">
    <name type="scientific">Salinimonas marina</name>
    <dbReference type="NCBI Taxonomy" id="2785918"/>
    <lineage>
        <taxon>Bacteria</taxon>
        <taxon>Pseudomonadati</taxon>
        <taxon>Pseudomonadota</taxon>
        <taxon>Gammaproteobacteria</taxon>
        <taxon>Alteromonadales</taxon>
        <taxon>Alteromonadaceae</taxon>
        <taxon>Alteromonas/Salinimonas group</taxon>
        <taxon>Salinimonas</taxon>
    </lineage>
</organism>
<protein>
    <submittedName>
        <fullName evidence="4">GNAT family N-acetyltransferase</fullName>
    </submittedName>
</protein>
<accession>A0A7S9DX59</accession>
<feature type="domain" description="N-acetyltransferase" evidence="3">
    <location>
        <begin position="1"/>
        <end position="179"/>
    </location>
</feature>
<name>A0A7S9DX59_9ALTE</name>
<dbReference type="InterPro" id="IPR000182">
    <property type="entry name" value="GNAT_dom"/>
</dbReference>
<evidence type="ECO:0000256" key="2">
    <source>
        <dbReference type="ARBA" id="ARBA00023315"/>
    </source>
</evidence>
<dbReference type="Pfam" id="PF00583">
    <property type="entry name" value="Acetyltransf_1"/>
    <property type="match status" value="1"/>
</dbReference>
<dbReference type="Proteomes" id="UP000595095">
    <property type="component" value="Chromosome"/>
</dbReference>
<dbReference type="CDD" id="cd04301">
    <property type="entry name" value="NAT_SF"/>
    <property type="match status" value="1"/>
</dbReference>
<dbReference type="AlphaFoldDB" id="A0A7S9DX59"/>
<keyword evidence="2" id="KW-0012">Acyltransferase</keyword>
<dbReference type="InterPro" id="IPR050832">
    <property type="entry name" value="Bact_Acetyltransf"/>
</dbReference>
<dbReference type="KEGG" id="smaa:IT774_16235"/>
<keyword evidence="1 4" id="KW-0808">Transferase</keyword>
<dbReference type="GO" id="GO:0016747">
    <property type="term" value="F:acyltransferase activity, transferring groups other than amino-acyl groups"/>
    <property type="evidence" value="ECO:0007669"/>
    <property type="project" value="InterPro"/>
</dbReference>
<dbReference type="PANTHER" id="PTHR43877">
    <property type="entry name" value="AMINOALKYLPHOSPHONATE N-ACETYLTRANSFERASE-RELATED-RELATED"/>
    <property type="match status" value="1"/>
</dbReference>
<evidence type="ECO:0000313" key="4">
    <source>
        <dbReference type="EMBL" id="QPG05607.1"/>
    </source>
</evidence>
<dbReference type="InterPro" id="IPR016181">
    <property type="entry name" value="Acyl_CoA_acyltransferase"/>
</dbReference>
<gene>
    <name evidence="4" type="ORF">IT774_16235</name>
</gene>
<keyword evidence="5" id="KW-1185">Reference proteome</keyword>
<dbReference type="EMBL" id="CP064795">
    <property type="protein sequence ID" value="QPG05607.1"/>
    <property type="molecule type" value="Genomic_DNA"/>
</dbReference>
<evidence type="ECO:0000256" key="1">
    <source>
        <dbReference type="ARBA" id="ARBA00022679"/>
    </source>
</evidence>
<sequence length="183" mass="20690">MLVPIFGHGNSAQAAAYLHFAWHQATGQYGYQQHWVAEHHQTVVGLVTCWHDHLGEDFGRETLRSISRFYDVEAALDVLLRSQQLTGELAGPGPHELGIGHLAIHPLWRRQGIGAALLTFMQQQARQLSKQELTLAVHHHNTPARLFYLAQGFTEHYHHGRFIQLTRQVAAQVKEKEGPARDC</sequence>
<reference evidence="4 5" key="1">
    <citation type="submission" date="2020-11" db="EMBL/GenBank/DDBJ databases">
        <title>Complete genome sequence for Salinimonas sp. strain G2-b.</title>
        <authorList>
            <person name="Park S.-J."/>
        </authorList>
    </citation>
    <scope>NUCLEOTIDE SEQUENCE [LARGE SCALE GENOMIC DNA]</scope>
    <source>
        <strain evidence="4 5">G2-b</strain>
    </source>
</reference>
<evidence type="ECO:0000313" key="5">
    <source>
        <dbReference type="Proteomes" id="UP000595095"/>
    </source>
</evidence>
<proteinExistence type="predicted"/>
<evidence type="ECO:0000259" key="3">
    <source>
        <dbReference type="PROSITE" id="PS51186"/>
    </source>
</evidence>
<dbReference type="Gene3D" id="3.40.630.30">
    <property type="match status" value="1"/>
</dbReference>